<keyword evidence="2" id="KW-1185">Reference proteome</keyword>
<proteinExistence type="predicted"/>
<dbReference type="InterPro" id="IPR021618">
    <property type="entry name" value="DUF3232"/>
</dbReference>
<protein>
    <submittedName>
        <fullName evidence="1">Uncharacterized protein</fullName>
    </submittedName>
</protein>
<evidence type="ECO:0000313" key="2">
    <source>
        <dbReference type="Proteomes" id="UP000033115"/>
    </source>
</evidence>
<accession>A0A0E3M8W8</accession>
<dbReference type="Gene3D" id="1.10.287.800">
    <property type="entry name" value="protein ne1242"/>
    <property type="match status" value="1"/>
</dbReference>
<dbReference type="EMBL" id="CP009933">
    <property type="protein sequence ID" value="AKA72238.1"/>
    <property type="molecule type" value="Genomic_DNA"/>
</dbReference>
<sequence length="123" mass="14624">MFREKINEFIRVISKTEDCECLNMMEELIDSAGDYLRRVNVLEVGIMVGKYSKEDDEYRKYIEKLDRQRSSAYDNLISNVKIINRLCRINNLVPMYQGNEEERVEVAEFAQKVVDELFSTRRL</sequence>
<dbReference type="HOGENOM" id="CLU_2011307_0_0_9"/>
<reference evidence="1 2" key="1">
    <citation type="journal article" date="2015" name="J. Biotechnol.">
        <title>Complete genome sequence of a malodorant-producing acetogen, Clostridium scatologenes ATCC 25775(T).</title>
        <authorList>
            <person name="Zhu Z."/>
            <person name="Guo T."/>
            <person name="Zheng H."/>
            <person name="Song T."/>
            <person name="Ouyang P."/>
            <person name="Xie J."/>
        </authorList>
    </citation>
    <scope>NUCLEOTIDE SEQUENCE [LARGE SCALE GENOMIC DNA]</scope>
    <source>
        <strain evidence="1 2">ATCC 25775</strain>
    </source>
</reference>
<organism evidence="1 2">
    <name type="scientific">Clostridium scatologenes</name>
    <dbReference type="NCBI Taxonomy" id="1548"/>
    <lineage>
        <taxon>Bacteria</taxon>
        <taxon>Bacillati</taxon>
        <taxon>Bacillota</taxon>
        <taxon>Clostridia</taxon>
        <taxon>Eubacteriales</taxon>
        <taxon>Clostridiaceae</taxon>
        <taxon>Clostridium</taxon>
    </lineage>
</organism>
<evidence type="ECO:0000313" key="1">
    <source>
        <dbReference type="EMBL" id="AKA72238.1"/>
    </source>
</evidence>
<gene>
    <name evidence="1" type="ORF">CSCA_5113</name>
</gene>
<dbReference type="Pfam" id="PF11554">
    <property type="entry name" value="DUF3232"/>
    <property type="match status" value="1"/>
</dbReference>
<dbReference type="AlphaFoldDB" id="A0A0E3M8W8"/>
<name>A0A0E3M8W8_CLOSL</name>
<dbReference type="RefSeq" id="WP_029160125.1">
    <property type="nucleotide sequence ID" value="NZ_CP009933.1"/>
</dbReference>
<dbReference type="Proteomes" id="UP000033115">
    <property type="component" value="Chromosome"/>
</dbReference>
<dbReference type="KEGG" id="csq:CSCA_5113"/>